<keyword evidence="2" id="KW-0597">Phosphoprotein</keyword>
<evidence type="ECO:0000259" key="7">
    <source>
        <dbReference type="PROSITE" id="PS51146"/>
    </source>
</evidence>
<protein>
    <recommendedName>
        <fullName evidence="1">non-specific serine/threonine protein kinase</fullName>
        <ecNumber evidence="1">2.7.11.1</ecNumber>
    </recommendedName>
</protein>
<dbReference type="CDD" id="cd19485">
    <property type="entry name" value="KaiC-N"/>
    <property type="match status" value="1"/>
</dbReference>
<accession>A0ABW6C1J6</accession>
<dbReference type="PANTHER" id="PTHR42926">
    <property type="match status" value="1"/>
</dbReference>
<dbReference type="Proteomes" id="UP001597641">
    <property type="component" value="Unassembled WGS sequence"/>
</dbReference>
<dbReference type="EMBL" id="JBHUOX010000023">
    <property type="protein sequence ID" value="MFD3003071.1"/>
    <property type="molecule type" value="Genomic_DNA"/>
</dbReference>
<dbReference type="PIRSF" id="PIRSF039117">
    <property type="entry name" value="KaiC"/>
    <property type="match status" value="1"/>
</dbReference>
<dbReference type="Pfam" id="PF06745">
    <property type="entry name" value="ATPase"/>
    <property type="match status" value="2"/>
</dbReference>
<dbReference type="InterPro" id="IPR047221">
    <property type="entry name" value="KaiC_N"/>
</dbReference>
<name>A0ABW6C1J6_9BACT</name>
<evidence type="ECO:0000256" key="4">
    <source>
        <dbReference type="ARBA" id="ARBA00022737"/>
    </source>
</evidence>
<dbReference type="InterPro" id="IPR003593">
    <property type="entry name" value="AAA+_ATPase"/>
</dbReference>
<dbReference type="InterPro" id="IPR030665">
    <property type="entry name" value="KaiC"/>
</dbReference>
<evidence type="ECO:0000256" key="6">
    <source>
        <dbReference type="ARBA" id="ARBA00022801"/>
    </source>
</evidence>
<dbReference type="InterPro" id="IPR027417">
    <property type="entry name" value="P-loop_NTPase"/>
</dbReference>
<sequence>MAHTPPPFQLPKSKTGIQGLDNITGGGFPTGRPTLICGSAGCGKTLMAMEFLVRGVVEFDEPGVFMAFEETKEELAYNVASLGFDLNKLVEEKKLKLDHVRVERTEIEETGEYDLEGLFIRLGYAIDSIGAKRVVLDTIESLFSGLDNQAILRSEIRRLFRFLKDKGVTAVITGERGEGSLTRQGLEEYVSDCVILLDHRVIDQISTRRLRIVKYRGTVHGTNEYPFLIDEDGISVLPTTSLELKYAASNEIISSGIPQLDEMLGSGGYFKGSSVLVSGFAGTGKTSIASFFAKQFCEQKKRCLYFAFEESQDQVIRNMASISLDLSSHVENGYLKFQANSPTVYGLEMHLVSMHKAIKSFKPEVVIVDPITNLRTIASCKEVKAMLTRLIYFLKSEGITALFVSEIKNTDMLDPEDEGISSLIDTWLMVRDLEANGERNRGLYVLKSRGMHNSNKVREFIINNDGLRLIDVDTDTAGNVLVGTARQLNQNGKQAVGVRTVNQ</sequence>
<dbReference type="SMART" id="SM00382">
    <property type="entry name" value="AAA"/>
    <property type="match status" value="2"/>
</dbReference>
<evidence type="ECO:0000313" key="8">
    <source>
        <dbReference type="EMBL" id="MFD3003071.1"/>
    </source>
</evidence>
<dbReference type="EC" id="2.7.11.1" evidence="1"/>
<feature type="domain" description="KaiC" evidence="7">
    <location>
        <begin position="11"/>
        <end position="250"/>
    </location>
</feature>
<evidence type="ECO:0000256" key="5">
    <source>
        <dbReference type="ARBA" id="ARBA00022777"/>
    </source>
</evidence>
<gene>
    <name evidence="8" type="primary">kaiC</name>
    <name evidence="8" type="ORF">ACFS7Z_22085</name>
</gene>
<dbReference type="PANTHER" id="PTHR42926:SF1">
    <property type="entry name" value="CIRCADIAN CLOCK OSCILLATOR PROTEIN KAIC 1"/>
    <property type="match status" value="1"/>
</dbReference>
<feature type="domain" description="KaiC" evidence="7">
    <location>
        <begin position="251"/>
        <end position="484"/>
    </location>
</feature>
<evidence type="ECO:0000256" key="3">
    <source>
        <dbReference type="ARBA" id="ARBA00022679"/>
    </source>
</evidence>
<keyword evidence="5" id="KW-0418">Kinase</keyword>
<keyword evidence="4" id="KW-0677">Repeat</keyword>
<dbReference type="PROSITE" id="PS51146">
    <property type="entry name" value="KAIC"/>
    <property type="match status" value="2"/>
</dbReference>
<proteinExistence type="predicted"/>
<dbReference type="PRINTS" id="PR01874">
    <property type="entry name" value="DNAREPAIRADA"/>
</dbReference>
<dbReference type="InterPro" id="IPR014774">
    <property type="entry name" value="KaiC-like_dom"/>
</dbReference>
<reference evidence="9" key="1">
    <citation type="journal article" date="2019" name="Int. J. Syst. Evol. Microbiol.">
        <title>The Global Catalogue of Microorganisms (GCM) 10K type strain sequencing project: providing services to taxonomists for standard genome sequencing and annotation.</title>
        <authorList>
            <consortium name="The Broad Institute Genomics Platform"/>
            <consortium name="The Broad Institute Genome Sequencing Center for Infectious Disease"/>
            <person name="Wu L."/>
            <person name="Ma J."/>
        </authorList>
    </citation>
    <scope>NUCLEOTIDE SEQUENCE [LARGE SCALE GENOMIC DNA]</scope>
    <source>
        <strain evidence="9">KCTC 23984</strain>
    </source>
</reference>
<dbReference type="Gene3D" id="3.40.50.300">
    <property type="entry name" value="P-loop containing nucleotide triphosphate hydrolases"/>
    <property type="match status" value="2"/>
</dbReference>
<dbReference type="SUPFAM" id="SSF52540">
    <property type="entry name" value="P-loop containing nucleoside triphosphate hydrolases"/>
    <property type="match status" value="2"/>
</dbReference>
<organism evidence="8 9">
    <name type="scientific">Pontibacter toksunensis</name>
    <dbReference type="NCBI Taxonomy" id="1332631"/>
    <lineage>
        <taxon>Bacteria</taxon>
        <taxon>Pseudomonadati</taxon>
        <taxon>Bacteroidota</taxon>
        <taxon>Cytophagia</taxon>
        <taxon>Cytophagales</taxon>
        <taxon>Hymenobacteraceae</taxon>
        <taxon>Pontibacter</taxon>
    </lineage>
</organism>
<evidence type="ECO:0000256" key="2">
    <source>
        <dbReference type="ARBA" id="ARBA00022553"/>
    </source>
</evidence>
<dbReference type="NCBIfam" id="NF006799">
    <property type="entry name" value="PRK09302.1"/>
    <property type="match status" value="1"/>
</dbReference>
<dbReference type="InterPro" id="IPR010624">
    <property type="entry name" value="KaiC_dom"/>
</dbReference>
<dbReference type="RefSeq" id="WP_377489721.1">
    <property type="nucleotide sequence ID" value="NZ_JBHUOX010000023.1"/>
</dbReference>
<keyword evidence="6" id="KW-0378">Hydrolase</keyword>
<dbReference type="GO" id="GO:0004674">
    <property type="term" value="F:protein serine/threonine kinase activity"/>
    <property type="evidence" value="ECO:0007669"/>
    <property type="project" value="UniProtKB-EC"/>
</dbReference>
<keyword evidence="3 8" id="KW-0808">Transferase</keyword>
<evidence type="ECO:0000256" key="1">
    <source>
        <dbReference type="ARBA" id="ARBA00012513"/>
    </source>
</evidence>
<comment type="caution">
    <text evidence="8">The sequence shown here is derived from an EMBL/GenBank/DDBJ whole genome shotgun (WGS) entry which is preliminary data.</text>
</comment>
<keyword evidence="9" id="KW-1185">Reference proteome</keyword>
<dbReference type="InterPro" id="IPR051347">
    <property type="entry name" value="Circadian_clock_KaiC-rel"/>
</dbReference>
<evidence type="ECO:0000313" key="9">
    <source>
        <dbReference type="Proteomes" id="UP001597641"/>
    </source>
</evidence>